<comment type="caution">
    <text evidence="3">The sequence shown here is derived from an EMBL/GenBank/DDBJ whole genome shotgun (WGS) entry which is preliminary data.</text>
</comment>
<dbReference type="EMBL" id="JBHSWJ010000002">
    <property type="protein sequence ID" value="MFC6715261.1"/>
    <property type="molecule type" value="Genomic_DNA"/>
</dbReference>
<feature type="domain" description="PucR C-terminal helix-turn-helix" evidence="2">
    <location>
        <begin position="273"/>
        <end position="325"/>
    </location>
</feature>
<reference evidence="4" key="1">
    <citation type="journal article" date="2019" name="Int. J. Syst. Evol. Microbiol.">
        <title>The Global Catalogue of Microorganisms (GCM) 10K type strain sequencing project: providing services to taxonomists for standard genome sequencing and annotation.</title>
        <authorList>
            <consortium name="The Broad Institute Genomics Platform"/>
            <consortium name="The Broad Institute Genome Sequencing Center for Infectious Disease"/>
            <person name="Wu L."/>
            <person name="Ma J."/>
        </authorList>
    </citation>
    <scope>NUCLEOTIDE SEQUENCE [LARGE SCALE GENOMIC DNA]</scope>
    <source>
        <strain evidence="4">NBRC 106593</strain>
    </source>
</reference>
<organism evidence="3 4">
    <name type="scientific">Branchiibius cervicis</name>
    <dbReference type="NCBI Taxonomy" id="908252"/>
    <lineage>
        <taxon>Bacteria</taxon>
        <taxon>Bacillati</taxon>
        <taxon>Actinomycetota</taxon>
        <taxon>Actinomycetes</taxon>
        <taxon>Micrococcales</taxon>
        <taxon>Dermacoccaceae</taxon>
        <taxon>Branchiibius</taxon>
    </lineage>
</organism>
<dbReference type="InterPro" id="IPR025736">
    <property type="entry name" value="PucR_C-HTH_dom"/>
</dbReference>
<name>A0ABW2AW50_9MICO</name>
<dbReference type="Proteomes" id="UP001596356">
    <property type="component" value="Unassembled WGS sequence"/>
</dbReference>
<accession>A0ABW2AW50</accession>
<dbReference type="InterPro" id="IPR042070">
    <property type="entry name" value="PucR_C-HTH_sf"/>
</dbReference>
<keyword evidence="4" id="KW-1185">Reference proteome</keyword>
<dbReference type="Gene3D" id="1.10.10.2840">
    <property type="entry name" value="PucR C-terminal helix-turn-helix domain"/>
    <property type="match status" value="1"/>
</dbReference>
<sequence length="354" mass="37514">MQELLGRITALDPSASLGIRVIACFDELMVGQVNLHGLLATAAALAGVPAGVDHAGRVTRVGPDGERLPADRAPHTAPREPIDDGTEVWIERVGDPEPNDAIILERLALAVRVRLSGTREGWVARDLPHLIRTESSAEERRESASRLGLSPHGTYRIVSAPLFAQWESHVGWPSDVVPTTHGTLHVLVAPATTTTVAASPCGIGVAAGVDDLPRSFQSALVALRLARPPQEKVVCADQFGGLVDLLGDPATLAANPDVKAIDALLEYPWAGGTIEALLATTTARQAARTLGVHHSTVQTRLETVRTTIGFDPLQGYGRTRLGIAYLSSRLINSRVLDLPVPGDTASIPHEASNQ</sequence>
<gene>
    <name evidence="3" type="ORF">ACFQBT_16150</name>
</gene>
<evidence type="ECO:0000313" key="4">
    <source>
        <dbReference type="Proteomes" id="UP001596356"/>
    </source>
</evidence>
<evidence type="ECO:0000313" key="3">
    <source>
        <dbReference type="EMBL" id="MFC6715261.1"/>
    </source>
</evidence>
<feature type="region of interest" description="Disordered" evidence="1">
    <location>
        <begin position="58"/>
        <end position="82"/>
    </location>
</feature>
<dbReference type="RefSeq" id="WP_377824244.1">
    <property type="nucleotide sequence ID" value="NZ_JBHSWJ010000002.1"/>
</dbReference>
<proteinExistence type="predicted"/>
<evidence type="ECO:0000259" key="2">
    <source>
        <dbReference type="Pfam" id="PF13556"/>
    </source>
</evidence>
<feature type="compositionally biased region" description="Basic and acidic residues" evidence="1">
    <location>
        <begin position="63"/>
        <end position="82"/>
    </location>
</feature>
<dbReference type="Pfam" id="PF13556">
    <property type="entry name" value="HTH_30"/>
    <property type="match status" value="1"/>
</dbReference>
<protein>
    <submittedName>
        <fullName evidence="3">Helix-turn-helix domain-containing protein</fullName>
    </submittedName>
</protein>
<evidence type="ECO:0000256" key="1">
    <source>
        <dbReference type="SAM" id="MobiDB-lite"/>
    </source>
</evidence>